<protein>
    <recommendedName>
        <fullName evidence="2">VWFA domain-containing protein</fullName>
    </recommendedName>
</protein>
<evidence type="ECO:0000256" key="1">
    <source>
        <dbReference type="SAM" id="MobiDB-lite"/>
    </source>
</evidence>
<feature type="domain" description="VWFA" evidence="2">
    <location>
        <begin position="496"/>
        <end position="704"/>
    </location>
</feature>
<dbReference type="AlphaFoldDB" id="A0AAD6CIF3"/>
<dbReference type="Proteomes" id="UP001213681">
    <property type="component" value="Unassembled WGS sequence"/>
</dbReference>
<evidence type="ECO:0000313" key="3">
    <source>
        <dbReference type="EMBL" id="KAJ5464514.1"/>
    </source>
</evidence>
<evidence type="ECO:0000259" key="2">
    <source>
        <dbReference type="PROSITE" id="PS50234"/>
    </source>
</evidence>
<dbReference type="PROSITE" id="PS50234">
    <property type="entry name" value="VWFA"/>
    <property type="match status" value="1"/>
</dbReference>
<reference evidence="3" key="1">
    <citation type="submission" date="2022-12" db="EMBL/GenBank/DDBJ databases">
        <authorList>
            <person name="Petersen C."/>
        </authorList>
    </citation>
    <scope>NUCLEOTIDE SEQUENCE</scope>
    <source>
        <strain evidence="3">IBT 16125</strain>
    </source>
</reference>
<dbReference type="SUPFAM" id="SSF53300">
    <property type="entry name" value="vWA-like"/>
    <property type="match status" value="1"/>
</dbReference>
<organism evidence="3 4">
    <name type="scientific">Penicillium daleae</name>
    <dbReference type="NCBI Taxonomy" id="63821"/>
    <lineage>
        <taxon>Eukaryota</taxon>
        <taxon>Fungi</taxon>
        <taxon>Dikarya</taxon>
        <taxon>Ascomycota</taxon>
        <taxon>Pezizomycotina</taxon>
        <taxon>Eurotiomycetes</taxon>
        <taxon>Eurotiomycetidae</taxon>
        <taxon>Eurotiales</taxon>
        <taxon>Aspergillaceae</taxon>
        <taxon>Penicillium</taxon>
    </lineage>
</organism>
<feature type="compositionally biased region" description="Low complexity" evidence="1">
    <location>
        <begin position="50"/>
        <end position="62"/>
    </location>
</feature>
<reference evidence="3" key="2">
    <citation type="journal article" date="2023" name="IMA Fungus">
        <title>Comparative genomic study of the Penicillium genus elucidates a diverse pangenome and 15 lateral gene transfer events.</title>
        <authorList>
            <person name="Petersen C."/>
            <person name="Sorensen T."/>
            <person name="Nielsen M.R."/>
            <person name="Sondergaard T.E."/>
            <person name="Sorensen J.L."/>
            <person name="Fitzpatrick D.A."/>
            <person name="Frisvad J.C."/>
            <person name="Nielsen K.L."/>
        </authorList>
    </citation>
    <scope>NUCLEOTIDE SEQUENCE</scope>
    <source>
        <strain evidence="3">IBT 16125</strain>
    </source>
</reference>
<name>A0AAD6CIF3_9EURO</name>
<dbReference type="Gene3D" id="3.40.50.410">
    <property type="entry name" value="von Willebrand factor, type A domain"/>
    <property type="match status" value="1"/>
</dbReference>
<gene>
    <name evidence="3" type="ORF">N7458_000200</name>
</gene>
<sequence>MQPSKANLADFLAFVPGVDAGTAFLFLEAANSVNDAVNEYYDNPHKYARRPPSSMSSIRSPITPVSPTRTAISRNWSSPTAEPTRLASSPPLYPSPPSSTVSGSATDSQRKIHTNGVIEAAKVRARDEQEIQNMLQSVQASLHIFNPEIEPERECPYPCNCLIHRYIQRKLARLNVQELWAKAVMYPGEKYYHDCTQVRLFNNNPYQIVVSPYGFGGSSYYGIQRPDPQYHAKFVRQTIKLNDSLNVKAQSAVDAVEPSFNIWEIEQLQSSMSNIGIGPSINHDHNGEKSKRATLKKALSIRSSQEKVASKTSKIFAEARELRDSILKEENGRWPEPEDRQIITAYQEQVGLAEKIAELRIQCPIQYLHLLKAGYFEPIPIAWARQASNPLKFAIDAAAGWRGLTPAWRGYEDTAEERLYWVLNHRLGTSATRLKPDSISALNLARERMAQAVEPPPIYYASDDTCHLQHTSKGYSRQVMPPPFRAFDAPQQRTDDTMILLDVSGSMDFQPRRPEYNQFLITGYTMSTQPKNKDLARAVIHRFTDAMSNHDHNWSGYELTTFSSQAEYIGVINHWNFDELWRTVQFGGRTRVMTGWQSVKEQHFQKHASTAIHHPIYGWQAGPQTPILRLLLLLDGEASDMDEFELDLLSLPWVHVTIFLIGVDGCPHHHRHANELQRISEVNPHVAFVDAQGNTPERFVTHELLKRHLGYELSMAEFEELERAPGEPRRVELPAREPPTPNLPELEQPRRRLPVELPANEDVLPSRLSMEQPPPYFATA</sequence>
<keyword evidence="4" id="KW-1185">Reference proteome</keyword>
<feature type="region of interest" description="Disordered" evidence="1">
    <location>
        <begin position="722"/>
        <end position="780"/>
    </location>
</feature>
<feature type="compositionally biased region" description="Polar residues" evidence="1">
    <location>
        <begin position="63"/>
        <end position="81"/>
    </location>
</feature>
<dbReference type="EMBL" id="JAPVEA010000001">
    <property type="protein sequence ID" value="KAJ5464514.1"/>
    <property type="molecule type" value="Genomic_DNA"/>
</dbReference>
<dbReference type="GeneID" id="81593837"/>
<feature type="compositionally biased region" description="Basic and acidic residues" evidence="1">
    <location>
        <begin position="722"/>
        <end position="735"/>
    </location>
</feature>
<proteinExistence type="predicted"/>
<dbReference type="InterPro" id="IPR036465">
    <property type="entry name" value="vWFA_dom_sf"/>
</dbReference>
<dbReference type="InterPro" id="IPR002035">
    <property type="entry name" value="VWF_A"/>
</dbReference>
<dbReference type="RefSeq" id="XP_056771361.1">
    <property type="nucleotide sequence ID" value="XM_056903594.1"/>
</dbReference>
<accession>A0AAD6CIF3</accession>
<feature type="region of interest" description="Disordered" evidence="1">
    <location>
        <begin position="48"/>
        <end position="110"/>
    </location>
</feature>
<evidence type="ECO:0000313" key="4">
    <source>
        <dbReference type="Proteomes" id="UP001213681"/>
    </source>
</evidence>
<comment type="caution">
    <text evidence="3">The sequence shown here is derived from an EMBL/GenBank/DDBJ whole genome shotgun (WGS) entry which is preliminary data.</text>
</comment>